<accession>A0A835YXU2</accession>
<proteinExistence type="predicted"/>
<gene>
    <name evidence="1" type="ORF">JKP88DRAFT_255998</name>
</gene>
<keyword evidence="2" id="KW-1185">Reference proteome</keyword>
<dbReference type="EMBL" id="JAFCMP010000277">
    <property type="protein sequence ID" value="KAG5182047.1"/>
    <property type="molecule type" value="Genomic_DNA"/>
</dbReference>
<organism evidence="1 2">
    <name type="scientific">Tribonema minus</name>
    <dbReference type="NCBI Taxonomy" id="303371"/>
    <lineage>
        <taxon>Eukaryota</taxon>
        <taxon>Sar</taxon>
        <taxon>Stramenopiles</taxon>
        <taxon>Ochrophyta</taxon>
        <taxon>PX clade</taxon>
        <taxon>Xanthophyceae</taxon>
        <taxon>Tribonematales</taxon>
        <taxon>Tribonemataceae</taxon>
        <taxon>Tribonema</taxon>
    </lineage>
</organism>
<protein>
    <submittedName>
        <fullName evidence="1">Uncharacterized protein</fullName>
    </submittedName>
</protein>
<sequence>MAPVLIASVGVGIDYSRAAAARTDLQQATIAITQQITTEINQCLDRQRTLQTGAIQSDLDRQCLNDTAFISQLLQRAQPLLTASYHQRGHSSAPIIVGTPFLDRASGVYRVSAAVTYPCYIMRALGPSCSVDVGLGSTTTDAFAQANVLTVNGPDTIEIWAGQSGGGLPAQFTGTGGWPDYQWMMAGVPLPGVSIDVNSGIVSGTLSGTSCTAPCDVQYMGIMQIGAMDSGDPNRDRINRQTAVTGTKIYLVHPVQLQFELGGSGRPRVEQFGTAGPPIAQPDGGTSVSQPNLLPPFGLRGSGVSPPGVWLRLQLARSGGKAPYNYSASLPQGYFLEPSTGEVLINTYYIRNAPSSVTIGGSVSDGRGFSANASAALNFNGGGSSDWNSPGEARNHEIPKGHRMATHLPAETLANINAVCRNATASDLLLDRAVTRILPVALRAAAALHPDMASSAALVSAADLCEHHSTRDAAAVAAEVAVAAEISEVSIEPIGPSFRSACFNASRLALAASTGRVRPFIAYSLEASTYSDELLPALTDGLREVAGEMSQFTLMAA</sequence>
<evidence type="ECO:0000313" key="1">
    <source>
        <dbReference type="EMBL" id="KAG5182047.1"/>
    </source>
</evidence>
<reference evidence="1" key="1">
    <citation type="submission" date="2021-02" db="EMBL/GenBank/DDBJ databases">
        <title>First Annotated Genome of the Yellow-green Alga Tribonema minus.</title>
        <authorList>
            <person name="Mahan K.M."/>
        </authorList>
    </citation>
    <scope>NUCLEOTIDE SEQUENCE</scope>
    <source>
        <strain evidence="1">UTEX B ZZ1240</strain>
    </source>
</reference>
<name>A0A835YXU2_9STRA</name>
<dbReference type="Proteomes" id="UP000664859">
    <property type="component" value="Unassembled WGS sequence"/>
</dbReference>
<dbReference type="AlphaFoldDB" id="A0A835YXU2"/>
<comment type="caution">
    <text evidence="1">The sequence shown here is derived from an EMBL/GenBank/DDBJ whole genome shotgun (WGS) entry which is preliminary data.</text>
</comment>
<evidence type="ECO:0000313" key="2">
    <source>
        <dbReference type="Proteomes" id="UP000664859"/>
    </source>
</evidence>